<accession>A0AAV4XVP5</accession>
<sequence length="55" mass="6344">LPLALEELTNVRASSLSSNFLCVTIFGFQYANLVDQIPESVLRLIFCVRLIFRRR</sequence>
<protein>
    <submittedName>
        <fullName evidence="1">Uncharacterized protein</fullName>
    </submittedName>
</protein>
<organism evidence="1 2">
    <name type="scientific">Caerostris extrusa</name>
    <name type="common">Bark spider</name>
    <name type="synonym">Caerostris bankana</name>
    <dbReference type="NCBI Taxonomy" id="172846"/>
    <lineage>
        <taxon>Eukaryota</taxon>
        <taxon>Metazoa</taxon>
        <taxon>Ecdysozoa</taxon>
        <taxon>Arthropoda</taxon>
        <taxon>Chelicerata</taxon>
        <taxon>Arachnida</taxon>
        <taxon>Araneae</taxon>
        <taxon>Araneomorphae</taxon>
        <taxon>Entelegynae</taxon>
        <taxon>Araneoidea</taxon>
        <taxon>Araneidae</taxon>
        <taxon>Caerostris</taxon>
    </lineage>
</organism>
<reference evidence="1 2" key="1">
    <citation type="submission" date="2021-06" db="EMBL/GenBank/DDBJ databases">
        <title>Caerostris extrusa draft genome.</title>
        <authorList>
            <person name="Kono N."/>
            <person name="Arakawa K."/>
        </authorList>
    </citation>
    <scope>NUCLEOTIDE SEQUENCE [LARGE SCALE GENOMIC DNA]</scope>
</reference>
<dbReference type="EMBL" id="BPLR01000857">
    <property type="protein sequence ID" value="GIY97939.1"/>
    <property type="molecule type" value="Genomic_DNA"/>
</dbReference>
<evidence type="ECO:0000313" key="1">
    <source>
        <dbReference type="EMBL" id="GIY97939.1"/>
    </source>
</evidence>
<gene>
    <name evidence="1" type="ORF">CEXT_340911</name>
</gene>
<comment type="caution">
    <text evidence="1">The sequence shown here is derived from an EMBL/GenBank/DDBJ whole genome shotgun (WGS) entry which is preliminary data.</text>
</comment>
<dbReference type="AlphaFoldDB" id="A0AAV4XVP5"/>
<name>A0AAV4XVP5_CAEEX</name>
<keyword evidence="2" id="KW-1185">Reference proteome</keyword>
<feature type="non-terminal residue" evidence="1">
    <location>
        <position position="1"/>
    </location>
</feature>
<dbReference type="Proteomes" id="UP001054945">
    <property type="component" value="Unassembled WGS sequence"/>
</dbReference>
<proteinExistence type="predicted"/>
<evidence type="ECO:0000313" key="2">
    <source>
        <dbReference type="Proteomes" id="UP001054945"/>
    </source>
</evidence>